<reference evidence="1 2" key="1">
    <citation type="journal article" date="2014" name="PLoS Genet.">
        <title>Analysis of the Phlebiopsis gigantea genome, transcriptome and secretome provides insight into its pioneer colonization strategies of wood.</title>
        <authorList>
            <person name="Hori C."/>
            <person name="Ishida T."/>
            <person name="Igarashi K."/>
            <person name="Samejima M."/>
            <person name="Suzuki H."/>
            <person name="Master E."/>
            <person name="Ferreira P."/>
            <person name="Ruiz-Duenas F.J."/>
            <person name="Held B."/>
            <person name="Canessa P."/>
            <person name="Larrondo L.F."/>
            <person name="Schmoll M."/>
            <person name="Druzhinina I.S."/>
            <person name="Kubicek C.P."/>
            <person name="Gaskell J.A."/>
            <person name="Kersten P."/>
            <person name="St John F."/>
            <person name="Glasner J."/>
            <person name="Sabat G."/>
            <person name="Splinter BonDurant S."/>
            <person name="Syed K."/>
            <person name="Yadav J."/>
            <person name="Mgbeahuruike A.C."/>
            <person name="Kovalchuk A."/>
            <person name="Asiegbu F.O."/>
            <person name="Lackner G."/>
            <person name="Hoffmeister D."/>
            <person name="Rencoret J."/>
            <person name="Gutierrez A."/>
            <person name="Sun H."/>
            <person name="Lindquist E."/>
            <person name="Barry K."/>
            <person name="Riley R."/>
            <person name="Grigoriev I.V."/>
            <person name="Henrissat B."/>
            <person name="Kues U."/>
            <person name="Berka R.M."/>
            <person name="Martinez A.T."/>
            <person name="Covert S.F."/>
            <person name="Blanchette R.A."/>
            <person name="Cullen D."/>
        </authorList>
    </citation>
    <scope>NUCLEOTIDE SEQUENCE [LARGE SCALE GENOMIC DNA]</scope>
    <source>
        <strain evidence="1 2">11061_1 CR5-6</strain>
    </source>
</reference>
<accession>A0A0C3RZ33</accession>
<dbReference type="Proteomes" id="UP000053257">
    <property type="component" value="Unassembled WGS sequence"/>
</dbReference>
<name>A0A0C3RZ33_PHLG1</name>
<dbReference type="EMBL" id="KN840495">
    <property type="protein sequence ID" value="KIP07536.1"/>
    <property type="molecule type" value="Genomic_DNA"/>
</dbReference>
<dbReference type="HOGENOM" id="CLU_021164_0_2_1"/>
<evidence type="ECO:0000313" key="1">
    <source>
        <dbReference type="EMBL" id="KIP07536.1"/>
    </source>
</evidence>
<protein>
    <recommendedName>
        <fullName evidence="3">F-box domain-containing protein</fullName>
    </recommendedName>
</protein>
<sequence length="511" mass="56598">MHRCLQITEIFSAILSAVPAHGSFKREGKKSTYASVARTCKLFYEPAMDAAWAILPDIVPLVASLPGDSWAKSDDGEILIVRPPEGDEWQRFLRNAARVEKLSLQGSKSATNILRAARLGVSTSTNPFSGLRDLILKDIDLEQASYLPVILNSSLRSVWIMKCPYIATNALLGHLGHLCPTIEVFHALSIPSGASGVLLHFTSLKQLTCRNGMELTPTILSHLSSLPMLETFTNSLPNMRSIAGVHSLTAFKFLRSLHLFEITDHPTLLLLLKSIHPTSLSSLELSAASQPLPNIANMTELLIAISRFTTLQLLNINLNFRYENQDDEPIGYSILPLHTLRDLRHITLRNVPVSIDDQSIHLLGKAWPNLKKLDFSSYSTGAHHVTKLTLAALGLFATYFPQLGHVAIALDATSPPSTTGLEPRSSRPINLFIEASPLDERTWPDVAAYISAVYPKAYDYKRSIFSGARNDGRWTDIIRLVPVLARARREEEQRVRSSLRAEESQCADSDQ</sequence>
<dbReference type="SUPFAM" id="SSF52047">
    <property type="entry name" value="RNI-like"/>
    <property type="match status" value="1"/>
</dbReference>
<dbReference type="Gene3D" id="3.80.10.10">
    <property type="entry name" value="Ribonuclease Inhibitor"/>
    <property type="match status" value="1"/>
</dbReference>
<dbReference type="InterPro" id="IPR032675">
    <property type="entry name" value="LRR_dom_sf"/>
</dbReference>
<proteinExistence type="predicted"/>
<dbReference type="OrthoDB" id="2804406at2759"/>
<dbReference type="AlphaFoldDB" id="A0A0C3RZ33"/>
<evidence type="ECO:0008006" key="3">
    <source>
        <dbReference type="Google" id="ProtNLM"/>
    </source>
</evidence>
<keyword evidence="2" id="KW-1185">Reference proteome</keyword>
<gene>
    <name evidence="1" type="ORF">PHLGIDRAFT_414287</name>
</gene>
<organism evidence="1 2">
    <name type="scientific">Phlebiopsis gigantea (strain 11061_1 CR5-6)</name>
    <name type="common">White-rot fungus</name>
    <name type="synonym">Peniophora gigantea</name>
    <dbReference type="NCBI Taxonomy" id="745531"/>
    <lineage>
        <taxon>Eukaryota</taxon>
        <taxon>Fungi</taxon>
        <taxon>Dikarya</taxon>
        <taxon>Basidiomycota</taxon>
        <taxon>Agaricomycotina</taxon>
        <taxon>Agaricomycetes</taxon>
        <taxon>Polyporales</taxon>
        <taxon>Phanerochaetaceae</taxon>
        <taxon>Phlebiopsis</taxon>
    </lineage>
</organism>
<evidence type="ECO:0000313" key="2">
    <source>
        <dbReference type="Proteomes" id="UP000053257"/>
    </source>
</evidence>